<sequence>MCNTVIPGRYCECGKILEIFTSYVEECVVITQDAEKQPGDCGEMNEMRVPVDWETCPGGCSSSGSPAMESTPGPSPEADDHRIKAETSREDTPVATPDSSTCSHQSPASTPVAEGENLSDENENEAERPAVSPAFTPQDVPDLLSKLIRTLEGMSVALQDIKSQVDHIQRTPGVGGGGNSNQGGGRVIVVETPTNIENVVKLVLRSQYAAKGE</sequence>
<dbReference type="HOGENOM" id="CLU_1294266_0_0_1"/>
<dbReference type="EMBL" id="KN847046">
    <property type="protein sequence ID" value="KIW23816.1"/>
    <property type="molecule type" value="Genomic_DNA"/>
</dbReference>
<feature type="region of interest" description="Disordered" evidence="1">
    <location>
        <begin position="55"/>
        <end position="138"/>
    </location>
</feature>
<dbReference type="RefSeq" id="XP_016244032.1">
    <property type="nucleotide sequence ID" value="XM_016399470.1"/>
</dbReference>
<dbReference type="VEuPathDB" id="FungiDB:PV07_11986"/>
<evidence type="ECO:0000313" key="3">
    <source>
        <dbReference type="Proteomes" id="UP000054466"/>
    </source>
</evidence>
<keyword evidence="3" id="KW-1185">Reference proteome</keyword>
<feature type="compositionally biased region" description="Basic and acidic residues" evidence="1">
    <location>
        <begin position="78"/>
        <end position="92"/>
    </location>
</feature>
<dbReference type="AlphaFoldDB" id="A0A0D1Z838"/>
<organism evidence="2 3">
    <name type="scientific">Cladophialophora immunda</name>
    <dbReference type="NCBI Taxonomy" id="569365"/>
    <lineage>
        <taxon>Eukaryota</taxon>
        <taxon>Fungi</taxon>
        <taxon>Dikarya</taxon>
        <taxon>Ascomycota</taxon>
        <taxon>Pezizomycotina</taxon>
        <taxon>Eurotiomycetes</taxon>
        <taxon>Chaetothyriomycetidae</taxon>
        <taxon>Chaetothyriales</taxon>
        <taxon>Herpotrichiellaceae</taxon>
        <taxon>Cladophialophora</taxon>
    </lineage>
</organism>
<proteinExistence type="predicted"/>
<reference evidence="2 3" key="1">
    <citation type="submission" date="2015-01" db="EMBL/GenBank/DDBJ databases">
        <title>The Genome Sequence of Cladophialophora immunda CBS83496.</title>
        <authorList>
            <consortium name="The Broad Institute Genomics Platform"/>
            <person name="Cuomo C."/>
            <person name="de Hoog S."/>
            <person name="Gorbushina A."/>
            <person name="Stielow B."/>
            <person name="Teixiera M."/>
            <person name="Abouelleil A."/>
            <person name="Chapman S.B."/>
            <person name="Priest M."/>
            <person name="Young S.K."/>
            <person name="Wortman J."/>
            <person name="Nusbaum C."/>
            <person name="Birren B."/>
        </authorList>
    </citation>
    <scope>NUCLEOTIDE SEQUENCE [LARGE SCALE GENOMIC DNA]</scope>
    <source>
        <strain evidence="2 3">CBS 83496</strain>
    </source>
</reference>
<evidence type="ECO:0000313" key="2">
    <source>
        <dbReference type="EMBL" id="KIW23816.1"/>
    </source>
</evidence>
<name>A0A0D1Z838_9EURO</name>
<evidence type="ECO:0000256" key="1">
    <source>
        <dbReference type="SAM" id="MobiDB-lite"/>
    </source>
</evidence>
<dbReference type="GeneID" id="27351180"/>
<dbReference type="Proteomes" id="UP000054466">
    <property type="component" value="Unassembled WGS sequence"/>
</dbReference>
<accession>A0A0D1Z838</accession>
<feature type="compositionally biased region" description="Low complexity" evidence="1">
    <location>
        <begin position="56"/>
        <end position="66"/>
    </location>
</feature>
<gene>
    <name evidence="2" type="ORF">PV07_11986</name>
</gene>
<feature type="compositionally biased region" description="Polar residues" evidence="1">
    <location>
        <begin position="97"/>
        <end position="109"/>
    </location>
</feature>
<protein>
    <submittedName>
        <fullName evidence="2">Uncharacterized protein</fullName>
    </submittedName>
</protein>